<protein>
    <recommendedName>
        <fullName evidence="22">EGF-like domain-containing protein</fullName>
    </recommendedName>
</protein>
<evidence type="ECO:0000256" key="3">
    <source>
        <dbReference type="ARBA" id="ARBA00004613"/>
    </source>
</evidence>
<evidence type="ECO:0000256" key="4">
    <source>
        <dbReference type="ARBA" id="ARBA00022473"/>
    </source>
</evidence>
<dbReference type="GO" id="GO:0048598">
    <property type="term" value="P:embryonic morphogenesis"/>
    <property type="evidence" value="ECO:0007669"/>
    <property type="project" value="UniProtKB-ARBA"/>
</dbReference>
<dbReference type="GO" id="GO:0048592">
    <property type="term" value="P:eye morphogenesis"/>
    <property type="evidence" value="ECO:0007669"/>
    <property type="project" value="UniProtKB-ARBA"/>
</dbReference>
<dbReference type="PROSITE" id="PS50026">
    <property type="entry name" value="EGF_3"/>
    <property type="match status" value="9"/>
</dbReference>
<name>A0A7R9GGN0_9CRUS</name>
<dbReference type="GO" id="GO:0061326">
    <property type="term" value="P:renal tubule development"/>
    <property type="evidence" value="ECO:0007669"/>
    <property type="project" value="UniProtKB-ARBA"/>
</dbReference>
<dbReference type="GO" id="GO:0016324">
    <property type="term" value="C:apical plasma membrane"/>
    <property type="evidence" value="ECO:0007669"/>
    <property type="project" value="UniProtKB-SubCell"/>
</dbReference>
<dbReference type="CDD" id="cd00054">
    <property type="entry name" value="EGF_CA"/>
    <property type="match status" value="8"/>
</dbReference>
<evidence type="ECO:0000256" key="1">
    <source>
        <dbReference type="ARBA" id="ARBA00004247"/>
    </source>
</evidence>
<keyword evidence="15 21" id="KW-1133">Transmembrane helix</keyword>
<gene>
    <name evidence="23" type="ORF">NMOB1V02_LOCUS8099</name>
</gene>
<keyword evidence="14" id="KW-0106">Calcium</keyword>
<feature type="domain" description="EGF-like" evidence="22">
    <location>
        <begin position="42"/>
        <end position="78"/>
    </location>
</feature>
<dbReference type="PANTHER" id="PTHR24049">
    <property type="entry name" value="CRUMBS FAMILY MEMBER"/>
    <property type="match status" value="1"/>
</dbReference>
<dbReference type="GO" id="GO:0003002">
    <property type="term" value="P:regionalization"/>
    <property type="evidence" value="ECO:0007669"/>
    <property type="project" value="UniProtKB-ARBA"/>
</dbReference>
<proteinExistence type="predicted"/>
<evidence type="ECO:0000256" key="17">
    <source>
        <dbReference type="ARBA" id="ARBA00023157"/>
    </source>
</evidence>
<evidence type="ECO:0000256" key="13">
    <source>
        <dbReference type="ARBA" id="ARBA00022782"/>
    </source>
</evidence>
<dbReference type="GO" id="GO:0080090">
    <property type="term" value="P:regulation of primary metabolic process"/>
    <property type="evidence" value="ECO:0007669"/>
    <property type="project" value="UniProtKB-ARBA"/>
</dbReference>
<feature type="domain" description="EGF-like" evidence="22">
    <location>
        <begin position="390"/>
        <end position="426"/>
    </location>
</feature>
<feature type="compositionally biased region" description="Acidic residues" evidence="20">
    <location>
        <begin position="902"/>
        <end position="911"/>
    </location>
</feature>
<comment type="subcellular location">
    <subcellularLocation>
        <location evidence="1">Apical cell membrane</location>
        <topology evidence="1">Single-pass type I membrane protein</topology>
    </subcellularLocation>
    <subcellularLocation>
        <location evidence="2">Cytoplasm</location>
    </subcellularLocation>
    <subcellularLocation>
        <location evidence="3">Secreted</location>
    </subcellularLocation>
</comment>
<evidence type="ECO:0000256" key="6">
    <source>
        <dbReference type="ARBA" id="ARBA00022490"/>
    </source>
</evidence>
<feature type="disulfide bond" evidence="19">
    <location>
        <begin position="106"/>
        <end position="115"/>
    </location>
</feature>
<dbReference type="Pfam" id="PF12661">
    <property type="entry name" value="hEGF"/>
    <property type="match status" value="1"/>
</dbReference>
<evidence type="ECO:0000256" key="10">
    <source>
        <dbReference type="ARBA" id="ARBA00022692"/>
    </source>
</evidence>
<dbReference type="EMBL" id="CAJPEX010002175">
    <property type="protein sequence ID" value="CAG0920591.1"/>
    <property type="molecule type" value="Genomic_DNA"/>
</dbReference>
<dbReference type="FunFam" id="2.10.25.10:FF:000425">
    <property type="entry name" value="Eyes shut homolog"/>
    <property type="match status" value="1"/>
</dbReference>
<evidence type="ECO:0000256" key="16">
    <source>
        <dbReference type="ARBA" id="ARBA00023136"/>
    </source>
</evidence>
<evidence type="ECO:0000256" key="7">
    <source>
        <dbReference type="ARBA" id="ARBA00022525"/>
    </source>
</evidence>
<dbReference type="GO" id="GO:0009967">
    <property type="term" value="P:positive regulation of signal transduction"/>
    <property type="evidence" value="ECO:0007669"/>
    <property type="project" value="UniProtKB-ARBA"/>
</dbReference>
<dbReference type="GO" id="GO:0005737">
    <property type="term" value="C:cytoplasm"/>
    <property type="evidence" value="ECO:0007669"/>
    <property type="project" value="UniProtKB-SubCell"/>
</dbReference>
<feature type="domain" description="EGF-like" evidence="22">
    <location>
        <begin position="152"/>
        <end position="191"/>
    </location>
</feature>
<evidence type="ECO:0000313" key="23">
    <source>
        <dbReference type="EMBL" id="CAD7280439.1"/>
    </source>
</evidence>
<evidence type="ECO:0000256" key="8">
    <source>
        <dbReference type="ARBA" id="ARBA00022536"/>
    </source>
</evidence>
<feature type="disulfide bond" evidence="19">
    <location>
        <begin position="378"/>
        <end position="387"/>
    </location>
</feature>
<dbReference type="Proteomes" id="UP000678499">
    <property type="component" value="Unassembled WGS sequence"/>
</dbReference>
<dbReference type="PROSITE" id="PS00022">
    <property type="entry name" value="EGF_1"/>
    <property type="match status" value="9"/>
</dbReference>
<feature type="disulfide bond" evidence="19">
    <location>
        <begin position="301"/>
        <end position="310"/>
    </location>
</feature>
<keyword evidence="7" id="KW-0964">Secreted</keyword>
<dbReference type="PROSITE" id="PS00010">
    <property type="entry name" value="ASX_HYDROXYL"/>
    <property type="match status" value="7"/>
</dbReference>
<dbReference type="GO" id="GO:0048638">
    <property type="term" value="P:regulation of developmental growth"/>
    <property type="evidence" value="ECO:0007669"/>
    <property type="project" value="UniProtKB-ARBA"/>
</dbReference>
<evidence type="ECO:0000313" key="24">
    <source>
        <dbReference type="Proteomes" id="UP000678499"/>
    </source>
</evidence>
<keyword evidence="8 19" id="KW-0245">EGF-like domain</keyword>
<evidence type="ECO:0000256" key="2">
    <source>
        <dbReference type="ARBA" id="ARBA00004496"/>
    </source>
</evidence>
<dbReference type="InterPro" id="IPR000152">
    <property type="entry name" value="EGF-type_Asp/Asn_hydroxyl_site"/>
</dbReference>
<feature type="disulfide bond" evidence="19">
    <location>
        <begin position="340"/>
        <end position="349"/>
    </location>
</feature>
<dbReference type="EMBL" id="OA884212">
    <property type="protein sequence ID" value="CAD7280439.1"/>
    <property type="molecule type" value="Genomic_DNA"/>
</dbReference>
<evidence type="ECO:0000256" key="9">
    <source>
        <dbReference type="ARBA" id="ARBA00022553"/>
    </source>
</evidence>
<feature type="domain" description="EGF-like" evidence="22">
    <location>
        <begin position="80"/>
        <end position="116"/>
    </location>
</feature>
<keyword evidence="6" id="KW-0963">Cytoplasm</keyword>
<dbReference type="FunFam" id="2.10.25.10:FF:000061">
    <property type="entry name" value="Delta-like protein"/>
    <property type="match status" value="1"/>
</dbReference>
<dbReference type="GO" id="GO:0005911">
    <property type="term" value="C:cell-cell junction"/>
    <property type="evidence" value="ECO:0007669"/>
    <property type="project" value="UniProtKB-ARBA"/>
</dbReference>
<organism evidence="23">
    <name type="scientific">Notodromas monacha</name>
    <dbReference type="NCBI Taxonomy" id="399045"/>
    <lineage>
        <taxon>Eukaryota</taxon>
        <taxon>Metazoa</taxon>
        <taxon>Ecdysozoa</taxon>
        <taxon>Arthropoda</taxon>
        <taxon>Crustacea</taxon>
        <taxon>Oligostraca</taxon>
        <taxon>Ostracoda</taxon>
        <taxon>Podocopa</taxon>
        <taxon>Podocopida</taxon>
        <taxon>Cypridocopina</taxon>
        <taxon>Cypridoidea</taxon>
        <taxon>Cyprididae</taxon>
        <taxon>Notodromas</taxon>
    </lineage>
</organism>
<dbReference type="InterPro" id="IPR000742">
    <property type="entry name" value="EGF"/>
</dbReference>
<dbReference type="GO" id="GO:0030182">
    <property type="term" value="P:neuron differentiation"/>
    <property type="evidence" value="ECO:0007669"/>
    <property type="project" value="UniProtKB-ARBA"/>
</dbReference>
<dbReference type="InterPro" id="IPR018097">
    <property type="entry name" value="EGF_Ca-bd_CS"/>
</dbReference>
<keyword evidence="13" id="KW-0221">Differentiation</keyword>
<keyword evidence="17 19" id="KW-1015">Disulfide bond</keyword>
<dbReference type="GO" id="GO:0002064">
    <property type="term" value="P:epithelial cell development"/>
    <property type="evidence" value="ECO:0007669"/>
    <property type="project" value="UniProtKB-ARBA"/>
</dbReference>
<feature type="domain" description="EGF-like" evidence="22">
    <location>
        <begin position="352"/>
        <end position="388"/>
    </location>
</feature>
<feature type="domain" description="EGF-like" evidence="22">
    <location>
        <begin position="271"/>
        <end position="311"/>
    </location>
</feature>
<feature type="domain" description="EGF-like" evidence="22">
    <location>
        <begin position="193"/>
        <end position="229"/>
    </location>
</feature>
<evidence type="ECO:0000256" key="15">
    <source>
        <dbReference type="ARBA" id="ARBA00022989"/>
    </source>
</evidence>
<dbReference type="GO" id="GO:0008593">
    <property type="term" value="P:regulation of Notch signaling pathway"/>
    <property type="evidence" value="ECO:0007669"/>
    <property type="project" value="UniProtKB-ARBA"/>
</dbReference>
<keyword evidence="10 21" id="KW-0812">Transmembrane</keyword>
<keyword evidence="11" id="KW-0732">Signal</keyword>
<feature type="transmembrane region" description="Helical" evidence="21">
    <location>
        <begin position="677"/>
        <end position="701"/>
    </location>
</feature>
<dbReference type="GO" id="GO:0060255">
    <property type="term" value="P:regulation of macromolecule metabolic process"/>
    <property type="evidence" value="ECO:0007669"/>
    <property type="project" value="UniProtKB-ARBA"/>
</dbReference>
<dbReference type="PROSITE" id="PS01186">
    <property type="entry name" value="EGF_2"/>
    <property type="match status" value="7"/>
</dbReference>
<dbReference type="PRINTS" id="PR00010">
    <property type="entry name" value="EGFBLOOD"/>
</dbReference>
<accession>A0A7R9GGN0</accession>
<dbReference type="Pfam" id="PF00008">
    <property type="entry name" value="EGF"/>
    <property type="match status" value="8"/>
</dbReference>
<dbReference type="SMART" id="SM00179">
    <property type="entry name" value="EGF_CA"/>
    <property type="match status" value="9"/>
</dbReference>
<evidence type="ECO:0000256" key="19">
    <source>
        <dbReference type="PROSITE-ProRule" id="PRU00076"/>
    </source>
</evidence>
<dbReference type="FunFam" id="2.10.25.10:FF:000004">
    <property type="entry name" value="Neurogenic locus notch 1"/>
    <property type="match status" value="1"/>
</dbReference>
<keyword evidence="18" id="KW-0325">Glycoprotein</keyword>
<dbReference type="FunFam" id="2.10.25.10:FF:000007">
    <property type="entry name" value="Delta-like protein"/>
    <property type="match status" value="1"/>
</dbReference>
<keyword evidence="24" id="KW-1185">Reference proteome</keyword>
<dbReference type="GO" id="GO:0051241">
    <property type="term" value="P:negative regulation of multicellular organismal process"/>
    <property type="evidence" value="ECO:0007669"/>
    <property type="project" value="UniProtKB-ARBA"/>
</dbReference>
<dbReference type="AlphaFoldDB" id="A0A7R9GGN0"/>
<feature type="domain" description="EGF-like" evidence="22">
    <location>
        <begin position="231"/>
        <end position="267"/>
    </location>
</feature>
<dbReference type="InterPro" id="IPR013032">
    <property type="entry name" value="EGF-like_CS"/>
</dbReference>
<sequence length="921" mass="99582">MGTKNFHRDINDLVNMPEEMLTRASMLNANDTDALCENCEKNVDECEGDPCQNGGSCVDLVAGYRCICSPGYSGKNCETDADLCVPNPCANGGTCFNAGAGYQCDCPHEFFGRNCTEPRLTCLNPPCIRMNICSVPVPSNATGITGHVSMSEYELVPSRICGEHGTCVSSAEKSDEFSCECEPGFTGRYCHININDCALVSCRNGGTCVDGVDSYQCICPIGFGGAHCEIDEDDCEGNPCRNGGTCEDLVGDFRCWCPSGWKGKRCQTRSSLSHCSVKPDDKWCQNGGTCRDRRETFECECADGWTGAYCHLPAVLPCAADPCRNAGTCINSGSGYSCICPDGFKGTHCEHNINDCNPYPCYNGGTCVDGNNWFHCECPKGFKGPDCRINVNECASNPCAEGATCLEGIGTFDCICPPGKSGRRCEHDETGVMRSGLAGMCEWNKRFYPANFLWNLRCNSCVCAKTPGSTWVAGCSEIFCGQVSDTTGKDPAGSTQDCRDSGKGCRLGEVCAAVPRLHCLSGDCPPRGKCVDSDTGLDAGLPDTFAECLPTANNPPNGLGTHSLGGNQSIAEWKTPMRNPPLVFILCDLKPGTKYTVTAAISTFGKDKHKDGPSLGRQLADALQRWLDDKTVGHSLDGIQKPNYVFGISQIYLEIGTAGVNIESEEHRLLQKDDGKFYLIILLSAILVTIGIIGTSVLLLWHRYHRAKLNTLSAGASSSNIGRVNQLNHISPQHEIQIAPAPVQPQPISARDKVQNEENHRILLQRYNNNLNSAPWQEATSGVRSKSRPRFHHEAAMMRRSMYAATCLLAATREEREDAVDIPGPSHLNNHLKSKASFSTEMLDTLGCERVGFGRQVAPPPPLLLEKLAAGCGELVKEPSWSVGFHDETGNSKRRPSAILVSEEDEEEEDGGVMASPEVIV</sequence>
<evidence type="ECO:0000256" key="18">
    <source>
        <dbReference type="ARBA" id="ARBA00023180"/>
    </source>
</evidence>
<dbReference type="InterPro" id="IPR009030">
    <property type="entry name" value="Growth_fac_rcpt_cys_sf"/>
</dbReference>
<evidence type="ECO:0000256" key="12">
    <source>
        <dbReference type="ARBA" id="ARBA00022737"/>
    </source>
</evidence>
<keyword evidence="9" id="KW-0597">Phosphoprotein</keyword>
<feature type="disulfide bond" evidence="19">
    <location>
        <begin position="257"/>
        <end position="266"/>
    </location>
</feature>
<dbReference type="GO" id="GO:0051093">
    <property type="term" value="P:negative regulation of developmental process"/>
    <property type="evidence" value="ECO:0007669"/>
    <property type="project" value="UniProtKB-ARBA"/>
</dbReference>
<dbReference type="InterPro" id="IPR051022">
    <property type="entry name" value="Notch_Cell-Fate_Det"/>
</dbReference>
<dbReference type="GO" id="GO:0005509">
    <property type="term" value="F:calcium ion binding"/>
    <property type="evidence" value="ECO:0007669"/>
    <property type="project" value="InterPro"/>
</dbReference>
<evidence type="ECO:0000256" key="20">
    <source>
        <dbReference type="SAM" id="MobiDB-lite"/>
    </source>
</evidence>
<dbReference type="SUPFAM" id="SSF57196">
    <property type="entry name" value="EGF/Laminin"/>
    <property type="match status" value="5"/>
</dbReference>
<evidence type="ECO:0000259" key="22">
    <source>
        <dbReference type="PROSITE" id="PS50026"/>
    </source>
</evidence>
<evidence type="ECO:0000256" key="5">
    <source>
        <dbReference type="ARBA" id="ARBA00022475"/>
    </source>
</evidence>
<dbReference type="GO" id="GO:0060562">
    <property type="term" value="P:epithelial tube morphogenesis"/>
    <property type="evidence" value="ECO:0007669"/>
    <property type="project" value="UniProtKB-ARBA"/>
</dbReference>
<dbReference type="GO" id="GO:0009792">
    <property type="term" value="P:embryo development ending in birth or egg hatching"/>
    <property type="evidence" value="ECO:0007669"/>
    <property type="project" value="UniProtKB-ARBA"/>
</dbReference>
<feature type="disulfide bond" evidence="19">
    <location>
        <begin position="181"/>
        <end position="190"/>
    </location>
</feature>
<dbReference type="Gene3D" id="2.10.25.10">
    <property type="entry name" value="Laminin"/>
    <property type="match status" value="9"/>
</dbReference>
<feature type="domain" description="EGF-like" evidence="22">
    <location>
        <begin position="314"/>
        <end position="350"/>
    </location>
</feature>
<dbReference type="SUPFAM" id="SSF57184">
    <property type="entry name" value="Growth factor receptor domain"/>
    <property type="match status" value="1"/>
</dbReference>
<dbReference type="GO" id="GO:0051049">
    <property type="term" value="P:regulation of transport"/>
    <property type="evidence" value="ECO:0007669"/>
    <property type="project" value="UniProtKB-ARBA"/>
</dbReference>
<dbReference type="GO" id="GO:0048871">
    <property type="term" value="P:multicellular organismal-level homeostasis"/>
    <property type="evidence" value="ECO:0007669"/>
    <property type="project" value="UniProtKB-ARBA"/>
</dbReference>
<dbReference type="SMART" id="SM00181">
    <property type="entry name" value="EGF"/>
    <property type="match status" value="9"/>
</dbReference>
<dbReference type="OrthoDB" id="283575at2759"/>
<evidence type="ECO:0000256" key="11">
    <source>
        <dbReference type="ARBA" id="ARBA00022729"/>
    </source>
</evidence>
<evidence type="ECO:0000256" key="21">
    <source>
        <dbReference type="SAM" id="Phobius"/>
    </source>
</evidence>
<comment type="caution">
    <text evidence="19">Lacks conserved residue(s) required for the propagation of feature annotation.</text>
</comment>
<feature type="disulfide bond" evidence="19">
    <location>
        <begin position="68"/>
        <end position="77"/>
    </location>
</feature>
<keyword evidence="4" id="KW-0217">Developmental protein</keyword>
<dbReference type="InterPro" id="IPR001881">
    <property type="entry name" value="EGF-like_Ca-bd_dom"/>
</dbReference>
<dbReference type="FunFam" id="2.10.25.10:FF:000066">
    <property type="entry name" value="FAT atypical cadherin 4"/>
    <property type="match status" value="1"/>
</dbReference>
<keyword evidence="12" id="KW-0677">Repeat</keyword>
<reference evidence="23" key="1">
    <citation type="submission" date="2020-11" db="EMBL/GenBank/DDBJ databases">
        <authorList>
            <person name="Tran Van P."/>
        </authorList>
    </citation>
    <scope>NUCLEOTIDE SEQUENCE</scope>
</reference>
<dbReference type="FunFam" id="2.10.25.10:FF:000565">
    <property type="entry name" value="Predicted protein"/>
    <property type="match status" value="1"/>
</dbReference>
<evidence type="ECO:0000256" key="14">
    <source>
        <dbReference type="ARBA" id="ARBA00022837"/>
    </source>
</evidence>
<keyword evidence="16 21" id="KW-0472">Membrane</keyword>
<dbReference type="PROSITE" id="PS01187">
    <property type="entry name" value="EGF_CA"/>
    <property type="match status" value="2"/>
</dbReference>
<feature type="region of interest" description="Disordered" evidence="20">
    <location>
        <begin position="887"/>
        <end position="921"/>
    </location>
</feature>
<dbReference type="GO" id="GO:0005576">
    <property type="term" value="C:extracellular region"/>
    <property type="evidence" value="ECO:0007669"/>
    <property type="project" value="UniProtKB-SubCell"/>
</dbReference>
<feature type="disulfide bond" evidence="19">
    <location>
        <begin position="416"/>
        <end position="425"/>
    </location>
</feature>
<keyword evidence="5" id="KW-1003">Cell membrane</keyword>
<dbReference type="PANTHER" id="PTHR24049:SF35">
    <property type="entry name" value="EGF-LIKE DOMAIN-CONTAINING PROTEIN"/>
    <property type="match status" value="1"/>
</dbReference>
<feature type="disulfide bond" evidence="19">
    <location>
        <begin position="219"/>
        <end position="228"/>
    </location>
</feature>
<dbReference type="FunFam" id="2.10.25.10:FF:000185">
    <property type="entry name" value="basement membrane-specific heparan sulfate proteoglycan core protein-like"/>
    <property type="match status" value="1"/>
</dbReference>